<name>A0ABY2FR84_9ACTN</name>
<dbReference type="PRINTS" id="PR00344">
    <property type="entry name" value="BCTRLSENSOR"/>
</dbReference>
<reference evidence="13 14" key="1">
    <citation type="submission" date="2019-03" db="EMBL/GenBank/DDBJ databases">
        <title>Genomic Encyclopedia of Type Strains, Phase III (KMG-III): the genomes of soil and plant-associated and newly described type strains.</title>
        <authorList>
            <person name="Whitman W."/>
        </authorList>
    </citation>
    <scope>NUCLEOTIDE SEQUENCE [LARGE SCALE GENOMIC DNA]</scope>
    <source>
        <strain evidence="13 14">VKMAc-2574</strain>
    </source>
</reference>
<evidence type="ECO:0000256" key="4">
    <source>
        <dbReference type="ARBA" id="ARBA00022553"/>
    </source>
</evidence>
<evidence type="ECO:0000256" key="6">
    <source>
        <dbReference type="ARBA" id="ARBA00022692"/>
    </source>
</evidence>
<dbReference type="CDD" id="cd00082">
    <property type="entry name" value="HisKA"/>
    <property type="match status" value="1"/>
</dbReference>
<dbReference type="Proteomes" id="UP000295060">
    <property type="component" value="Unassembled WGS sequence"/>
</dbReference>
<evidence type="ECO:0000256" key="2">
    <source>
        <dbReference type="ARBA" id="ARBA00004236"/>
    </source>
</evidence>
<evidence type="ECO:0000256" key="5">
    <source>
        <dbReference type="ARBA" id="ARBA00022679"/>
    </source>
</evidence>
<dbReference type="InterPro" id="IPR036890">
    <property type="entry name" value="HATPase_C_sf"/>
</dbReference>
<evidence type="ECO:0000256" key="8">
    <source>
        <dbReference type="ARBA" id="ARBA00022989"/>
    </source>
</evidence>
<dbReference type="SMART" id="SM00388">
    <property type="entry name" value="HisKA"/>
    <property type="match status" value="1"/>
</dbReference>
<evidence type="ECO:0000313" key="14">
    <source>
        <dbReference type="Proteomes" id="UP000295060"/>
    </source>
</evidence>
<feature type="domain" description="Histidine kinase" evidence="12">
    <location>
        <begin position="140"/>
        <end position="350"/>
    </location>
</feature>
<keyword evidence="14" id="KW-1185">Reference proteome</keyword>
<keyword evidence="6 11" id="KW-0812">Transmembrane</keyword>
<gene>
    <name evidence="13" type="ORF">EV137_2795</name>
</gene>
<evidence type="ECO:0000256" key="7">
    <source>
        <dbReference type="ARBA" id="ARBA00022777"/>
    </source>
</evidence>
<dbReference type="Gene3D" id="1.10.287.130">
    <property type="match status" value="1"/>
</dbReference>
<keyword evidence="9" id="KW-0902">Two-component regulatory system</keyword>
<dbReference type="InterPro" id="IPR050428">
    <property type="entry name" value="TCS_sensor_his_kinase"/>
</dbReference>
<dbReference type="PROSITE" id="PS50109">
    <property type="entry name" value="HIS_KIN"/>
    <property type="match status" value="1"/>
</dbReference>
<dbReference type="InterPro" id="IPR003661">
    <property type="entry name" value="HisK_dim/P_dom"/>
</dbReference>
<comment type="catalytic activity">
    <reaction evidence="1">
        <text>ATP + protein L-histidine = ADP + protein N-phospho-L-histidine.</text>
        <dbReference type="EC" id="2.7.13.3"/>
    </reaction>
</comment>
<evidence type="ECO:0000256" key="11">
    <source>
        <dbReference type="SAM" id="Phobius"/>
    </source>
</evidence>
<evidence type="ECO:0000256" key="10">
    <source>
        <dbReference type="ARBA" id="ARBA00023136"/>
    </source>
</evidence>
<dbReference type="InterPro" id="IPR004358">
    <property type="entry name" value="Sig_transdc_His_kin-like_C"/>
</dbReference>
<feature type="transmembrane region" description="Helical" evidence="11">
    <location>
        <begin position="64"/>
        <end position="81"/>
    </location>
</feature>
<organism evidence="13 14">
    <name type="scientific">Kribbella pratensis</name>
    <dbReference type="NCBI Taxonomy" id="2512112"/>
    <lineage>
        <taxon>Bacteria</taxon>
        <taxon>Bacillati</taxon>
        <taxon>Actinomycetota</taxon>
        <taxon>Actinomycetes</taxon>
        <taxon>Propionibacteriales</taxon>
        <taxon>Kribbellaceae</taxon>
        <taxon>Kribbella</taxon>
    </lineage>
</organism>
<accession>A0ABY2FR84</accession>
<dbReference type="InterPro" id="IPR036097">
    <property type="entry name" value="HisK_dim/P_sf"/>
</dbReference>
<dbReference type="EMBL" id="SODU01000001">
    <property type="protein sequence ID" value="TDW95453.1"/>
    <property type="molecule type" value="Genomic_DNA"/>
</dbReference>
<evidence type="ECO:0000256" key="3">
    <source>
        <dbReference type="ARBA" id="ARBA00012438"/>
    </source>
</evidence>
<dbReference type="InterPro" id="IPR003594">
    <property type="entry name" value="HATPase_dom"/>
</dbReference>
<protein>
    <recommendedName>
        <fullName evidence="3">histidine kinase</fullName>
        <ecNumber evidence="3">2.7.13.3</ecNumber>
    </recommendedName>
</protein>
<dbReference type="EC" id="2.7.13.3" evidence="3"/>
<proteinExistence type="predicted"/>
<evidence type="ECO:0000256" key="9">
    <source>
        <dbReference type="ARBA" id="ARBA00023012"/>
    </source>
</evidence>
<dbReference type="Pfam" id="PF02518">
    <property type="entry name" value="HATPase_c"/>
    <property type="match status" value="1"/>
</dbReference>
<dbReference type="Pfam" id="PF00512">
    <property type="entry name" value="HisKA"/>
    <property type="match status" value="1"/>
</dbReference>
<dbReference type="PANTHER" id="PTHR45436">
    <property type="entry name" value="SENSOR HISTIDINE KINASE YKOH"/>
    <property type="match status" value="1"/>
</dbReference>
<evidence type="ECO:0000259" key="12">
    <source>
        <dbReference type="PROSITE" id="PS50109"/>
    </source>
</evidence>
<dbReference type="SUPFAM" id="SSF55874">
    <property type="entry name" value="ATPase domain of HSP90 chaperone/DNA topoisomerase II/histidine kinase"/>
    <property type="match status" value="1"/>
</dbReference>
<comment type="subcellular location">
    <subcellularLocation>
        <location evidence="2">Cell membrane</location>
    </subcellularLocation>
</comment>
<dbReference type="Gene3D" id="3.30.565.10">
    <property type="entry name" value="Histidine kinase-like ATPase, C-terminal domain"/>
    <property type="match status" value="1"/>
</dbReference>
<keyword evidence="4" id="KW-0597">Phosphoprotein</keyword>
<dbReference type="InterPro" id="IPR005467">
    <property type="entry name" value="His_kinase_dom"/>
</dbReference>
<keyword evidence="10 11" id="KW-0472">Membrane</keyword>
<keyword evidence="7" id="KW-0418">Kinase</keyword>
<feature type="transmembrane region" description="Helical" evidence="11">
    <location>
        <begin position="12"/>
        <end position="35"/>
    </location>
</feature>
<comment type="caution">
    <text evidence="13">The sequence shown here is derived from an EMBL/GenBank/DDBJ whole genome shotgun (WGS) entry which is preliminary data.</text>
</comment>
<dbReference type="SUPFAM" id="SSF47384">
    <property type="entry name" value="Homodimeric domain of signal transducing histidine kinase"/>
    <property type="match status" value="1"/>
</dbReference>
<dbReference type="PANTHER" id="PTHR45436:SF5">
    <property type="entry name" value="SENSOR HISTIDINE KINASE TRCS"/>
    <property type="match status" value="1"/>
</dbReference>
<keyword evidence="8 11" id="KW-1133">Transmembrane helix</keyword>
<dbReference type="CDD" id="cd00075">
    <property type="entry name" value="HATPase"/>
    <property type="match status" value="1"/>
</dbReference>
<evidence type="ECO:0000256" key="1">
    <source>
        <dbReference type="ARBA" id="ARBA00000085"/>
    </source>
</evidence>
<feature type="transmembrane region" description="Helical" evidence="11">
    <location>
        <begin position="87"/>
        <end position="108"/>
    </location>
</feature>
<sequence length="354" mass="37757">MSRALGVRPRQPGGLVTDVAVAVFIVLMVGLMIALPGHESGPYHVLFLGLAVAYGFRIWPVVPTVAVTVVITVISGWVIIARTSEGVLAPAELAEVPLLPLVVLVMVWHARRRAAAVEELERMAAGQLEAVDRELEFFREASHAIRTPVTIARGHLELVVGQALDSETRSDVYVALRQLGRMSALANRLLACARLDAGEALTKQPVDLGELVGEIAVNWSAAAERDWRIDSAPTGLIMMDPEWIAMAVDALVENAVHHTPDGAAITVRCGWTGSRRCTVAVIDSGPGVAAEDLPHVFDRFWHRLPPSGRMGTGLGLSMARSVTTAHGGDLSVRNGPDGGAIFELTLPAGRPLST</sequence>
<evidence type="ECO:0000313" key="13">
    <source>
        <dbReference type="EMBL" id="TDW95453.1"/>
    </source>
</evidence>
<keyword evidence="5" id="KW-0808">Transferase</keyword>
<dbReference type="SMART" id="SM00387">
    <property type="entry name" value="HATPase_c"/>
    <property type="match status" value="1"/>
</dbReference>